<evidence type="ECO:0000256" key="1">
    <source>
        <dbReference type="SAM" id="Phobius"/>
    </source>
</evidence>
<dbReference type="EMBL" id="CP058905">
    <property type="protein sequence ID" value="QLJ99498.1"/>
    <property type="molecule type" value="Genomic_DNA"/>
</dbReference>
<keyword evidence="1" id="KW-0472">Membrane</keyword>
<feature type="transmembrane region" description="Helical" evidence="1">
    <location>
        <begin position="167"/>
        <end position="189"/>
    </location>
</feature>
<feature type="transmembrane region" description="Helical" evidence="1">
    <location>
        <begin position="195"/>
        <end position="215"/>
    </location>
</feature>
<evidence type="ECO:0000313" key="2">
    <source>
        <dbReference type="EMBL" id="QLJ99498.1"/>
    </source>
</evidence>
<sequence length="218" mass="23157">MTRELPGYAVAATAYVTVWLQSGRTLPDSRLAEDVRQLYELVRHELDDDDALGAAYLAQSPRSGKARRTFARDVEQAAREERGFVDALRLAVDRLGAAGGLELLLSHGGAAVVHGIVEGDRRGPEAFGPGLAAALGTAAPDLMLGAAGQAAAAREAATRPATTPSRVLFLALFWMSVISFMAAWVAGALRVMPLAYAAGVVFLVVATPTTVLYRLRRR</sequence>
<gene>
    <name evidence="2" type="ORF">HZU44_05050</name>
</gene>
<protein>
    <submittedName>
        <fullName evidence="2">Uncharacterized protein</fullName>
    </submittedName>
</protein>
<proteinExistence type="predicted"/>
<accession>A0A7D5Y6F0</accession>
<keyword evidence="1" id="KW-0812">Transmembrane</keyword>
<keyword evidence="1" id="KW-1133">Transmembrane helix</keyword>
<name>A0A7D5Y6F0_9ACTN</name>
<organism evidence="2">
    <name type="scientific">Micromonospora carbonacea</name>
    <dbReference type="NCBI Taxonomy" id="47853"/>
    <lineage>
        <taxon>Bacteria</taxon>
        <taxon>Bacillati</taxon>
        <taxon>Actinomycetota</taxon>
        <taxon>Actinomycetes</taxon>
        <taxon>Micromonosporales</taxon>
        <taxon>Micromonosporaceae</taxon>
        <taxon>Micromonospora</taxon>
    </lineage>
</organism>
<dbReference type="AlphaFoldDB" id="A0A7D5Y6F0"/>
<reference evidence="2" key="1">
    <citation type="submission" date="2020-08" db="EMBL/GenBank/DDBJ databases">
        <title>A bifunctional nitrone conjugated secondary metabolite targeting the ribosome.</title>
        <authorList>
            <person name="Limbrick E.M."/>
            <person name="Graf M."/>
            <person name="Derewacz D.K."/>
            <person name="Nguyen F."/>
            <person name="Spraggins J.M."/>
            <person name="Wieland M."/>
            <person name="Ynigez-Gutierrez A.E."/>
            <person name="Reisman B.J."/>
            <person name="Zinshteyn B."/>
            <person name="McCulloch K."/>
            <person name="Iverson T.M."/>
            <person name="Green R."/>
            <person name="Wilson D.N."/>
            <person name="Bachmann B.O."/>
        </authorList>
    </citation>
    <scope>NUCLEOTIDE SEQUENCE</scope>
    <source>
        <strain evidence="2">Africana</strain>
    </source>
</reference>